<comment type="caution">
    <text evidence="2">The sequence shown here is derived from an EMBL/GenBank/DDBJ whole genome shotgun (WGS) entry which is preliminary data.</text>
</comment>
<dbReference type="Gene3D" id="3.40.50.1820">
    <property type="entry name" value="alpha/beta hydrolase"/>
    <property type="match status" value="1"/>
</dbReference>
<feature type="domain" description="AB hydrolase-1" evidence="1">
    <location>
        <begin position="11"/>
        <end position="219"/>
    </location>
</feature>
<evidence type="ECO:0000313" key="3">
    <source>
        <dbReference type="Proteomes" id="UP000315677"/>
    </source>
</evidence>
<evidence type="ECO:0000313" key="2">
    <source>
        <dbReference type="EMBL" id="TQM03081.1"/>
    </source>
</evidence>
<dbReference type="InterPro" id="IPR050471">
    <property type="entry name" value="AB_hydrolase"/>
</dbReference>
<evidence type="ECO:0000259" key="1">
    <source>
        <dbReference type="Pfam" id="PF12697"/>
    </source>
</evidence>
<sequence length="228" mass="23686">MTRSAPVPRLVAVPGLGLTAAVPRHALALLPHPATVVELPAYGLPARRGTPLHPAHLAGVLLARLDALGIPRAVLMGHSASCQAVTAAAVMAPDRVTGLVLVGPTTDPRARGWPGLAARWLRTARHERPGQVPQLVHDYTRTGLGGMLRGMDAARGHRIERVLAAVRCPVLVVRGRHDRIAPRAWAAALAAAAPDGRALTLPAGGHMVPITHPAELAAAIGAFTVTGR</sequence>
<organism evidence="2 3">
    <name type="scientific">Pseudonocardia kunmingensis</name>
    <dbReference type="NCBI Taxonomy" id="630975"/>
    <lineage>
        <taxon>Bacteria</taxon>
        <taxon>Bacillati</taxon>
        <taxon>Actinomycetota</taxon>
        <taxon>Actinomycetes</taxon>
        <taxon>Pseudonocardiales</taxon>
        <taxon>Pseudonocardiaceae</taxon>
        <taxon>Pseudonocardia</taxon>
    </lineage>
</organism>
<gene>
    <name evidence="2" type="ORF">FB558_7730</name>
</gene>
<dbReference type="AlphaFoldDB" id="A0A543D192"/>
<dbReference type="InterPro" id="IPR000073">
    <property type="entry name" value="AB_hydrolase_1"/>
</dbReference>
<protein>
    <submittedName>
        <fullName evidence="2">Pimeloyl-ACP methyl ester carboxylesterase</fullName>
    </submittedName>
</protein>
<keyword evidence="3" id="KW-1185">Reference proteome</keyword>
<dbReference type="RefSeq" id="WP_142062875.1">
    <property type="nucleotide sequence ID" value="NZ_VFPA01000006.1"/>
</dbReference>
<dbReference type="SUPFAM" id="SSF53474">
    <property type="entry name" value="alpha/beta-Hydrolases"/>
    <property type="match status" value="1"/>
</dbReference>
<dbReference type="OrthoDB" id="27092at2"/>
<dbReference type="Proteomes" id="UP000315677">
    <property type="component" value="Unassembled WGS sequence"/>
</dbReference>
<dbReference type="InterPro" id="IPR029058">
    <property type="entry name" value="AB_hydrolase_fold"/>
</dbReference>
<proteinExistence type="predicted"/>
<dbReference type="Pfam" id="PF12697">
    <property type="entry name" value="Abhydrolase_6"/>
    <property type="match status" value="1"/>
</dbReference>
<reference evidence="2 3" key="1">
    <citation type="submission" date="2019-06" db="EMBL/GenBank/DDBJ databases">
        <title>Sequencing the genomes of 1000 actinobacteria strains.</title>
        <authorList>
            <person name="Klenk H.-P."/>
        </authorList>
    </citation>
    <scope>NUCLEOTIDE SEQUENCE [LARGE SCALE GENOMIC DNA]</scope>
    <source>
        <strain evidence="2 3">DSM 45301</strain>
    </source>
</reference>
<dbReference type="EMBL" id="VFPA01000006">
    <property type="protein sequence ID" value="TQM03081.1"/>
    <property type="molecule type" value="Genomic_DNA"/>
</dbReference>
<dbReference type="PANTHER" id="PTHR43433:SF5">
    <property type="entry name" value="AB HYDROLASE-1 DOMAIN-CONTAINING PROTEIN"/>
    <property type="match status" value="1"/>
</dbReference>
<dbReference type="GO" id="GO:0003824">
    <property type="term" value="F:catalytic activity"/>
    <property type="evidence" value="ECO:0007669"/>
    <property type="project" value="UniProtKB-ARBA"/>
</dbReference>
<name>A0A543D192_9PSEU</name>
<accession>A0A543D192</accession>
<dbReference type="PANTHER" id="PTHR43433">
    <property type="entry name" value="HYDROLASE, ALPHA/BETA FOLD FAMILY PROTEIN"/>
    <property type="match status" value="1"/>
</dbReference>